<accession>Q5P712</accession>
<dbReference type="Proteomes" id="UP000006552">
    <property type="component" value="Chromosome"/>
</dbReference>
<protein>
    <submittedName>
        <fullName evidence="2">Uncharacterized protein</fullName>
    </submittedName>
</protein>
<sequence length="77" mass="8609">MPSTARRRERGQRFSSVTAPSSGAGYGSHTTDMQPDDDATFSARLNRLVTLNLTHIRHRCLQKPPHPLYTSARSQKS</sequence>
<name>Q5P712_AROAE</name>
<dbReference type="KEGG" id="eba:ebA1424"/>
<dbReference type="HOGENOM" id="CLU_2630433_0_0_4"/>
<evidence type="ECO:0000256" key="1">
    <source>
        <dbReference type="SAM" id="MobiDB-lite"/>
    </source>
</evidence>
<dbReference type="EMBL" id="CR555306">
    <property type="protein sequence ID" value="CAI06899.1"/>
    <property type="molecule type" value="Genomic_DNA"/>
</dbReference>
<evidence type="ECO:0000313" key="2">
    <source>
        <dbReference type="EMBL" id="CAI06899.1"/>
    </source>
</evidence>
<organism evidence="2 3">
    <name type="scientific">Aromatoleum aromaticum (strain DSM 19018 / LMG 30748 / EbN1)</name>
    <name type="common">Azoarcus sp. (strain EbN1)</name>
    <dbReference type="NCBI Taxonomy" id="76114"/>
    <lineage>
        <taxon>Bacteria</taxon>
        <taxon>Pseudomonadati</taxon>
        <taxon>Pseudomonadota</taxon>
        <taxon>Betaproteobacteria</taxon>
        <taxon>Rhodocyclales</taxon>
        <taxon>Rhodocyclaceae</taxon>
        <taxon>Aromatoleum</taxon>
    </lineage>
</organism>
<gene>
    <name evidence="2" type="ORF">ebA1424</name>
</gene>
<feature type="compositionally biased region" description="Basic residues" evidence="1">
    <location>
        <begin position="1"/>
        <end position="10"/>
    </location>
</feature>
<feature type="region of interest" description="Disordered" evidence="1">
    <location>
        <begin position="1"/>
        <end position="39"/>
    </location>
</feature>
<keyword evidence="3" id="KW-1185">Reference proteome</keyword>
<evidence type="ECO:0000313" key="3">
    <source>
        <dbReference type="Proteomes" id="UP000006552"/>
    </source>
</evidence>
<dbReference type="AlphaFoldDB" id="Q5P712"/>
<proteinExistence type="predicted"/>
<reference evidence="2 3" key="1">
    <citation type="journal article" date="2005" name="Arch. Microbiol.">
        <title>The genome sequence of an anaerobic aromatic-degrading denitrifying bacterium, strain EbN1.</title>
        <authorList>
            <person name="Rabus R."/>
            <person name="Kube M."/>
            <person name="Heider J."/>
            <person name="Beck A."/>
            <person name="Heitmann K."/>
            <person name="Widdel F."/>
            <person name="Reinhardt R."/>
        </authorList>
    </citation>
    <scope>NUCLEOTIDE SEQUENCE [LARGE SCALE GENOMIC DNA]</scope>
    <source>
        <strain evidence="2 3">EbN1</strain>
    </source>
</reference>